<accession>A0A074XLE9</accession>
<proteinExistence type="predicted"/>
<sequence>MAASKMIESQAPENCTKSRDQTVAFLTRLPQELRDLIYDEVFAANSEQKIPHPLTQTCQSVARESTLRLRRYFSPRTTLQIECRHASMPTSWNTSFYTSAARGDYLKLPGSPTLSPYYSRWSNFRTLAERENNLLANIGCVYIRMVCYRNLALSIHFSKDAPTTIRVHRALYSLPMPLEGDHTRFYLDPIIKSTHEAPATCSVAWIETLITSIRMQCDQIFAETNYYPLHEVLTEMHTRRPHQRCIDTRGLGLGLQLKPQRSIDAGLGLGLKLRPLGDGTSYPPKRITMKKLDRLQREREIELKRSEDEERWKQRGGITERSRRLANEDGERVSRRAKRIRLFSIV</sequence>
<organism evidence="2 3">
    <name type="scientific">Aureobasidium pullulans EXF-150</name>
    <dbReference type="NCBI Taxonomy" id="1043002"/>
    <lineage>
        <taxon>Eukaryota</taxon>
        <taxon>Fungi</taxon>
        <taxon>Dikarya</taxon>
        <taxon>Ascomycota</taxon>
        <taxon>Pezizomycotina</taxon>
        <taxon>Dothideomycetes</taxon>
        <taxon>Dothideomycetidae</taxon>
        <taxon>Dothideales</taxon>
        <taxon>Saccotheciaceae</taxon>
        <taxon>Aureobasidium</taxon>
    </lineage>
</organism>
<evidence type="ECO:0000256" key="1">
    <source>
        <dbReference type="SAM" id="MobiDB-lite"/>
    </source>
</evidence>
<dbReference type="EMBL" id="KL584978">
    <property type="protein sequence ID" value="KEQ86345.1"/>
    <property type="molecule type" value="Genomic_DNA"/>
</dbReference>
<keyword evidence="3" id="KW-1185">Reference proteome</keyword>
<reference evidence="2 3" key="1">
    <citation type="journal article" date="2014" name="BMC Genomics">
        <title>Genome sequencing of four Aureobasidium pullulans varieties: biotechnological potential, stress tolerance, and description of new species.</title>
        <authorList>
            <person name="Gostin Ar C."/>
            <person name="Ohm R.A."/>
            <person name="Kogej T."/>
            <person name="Sonjak S."/>
            <person name="Turk M."/>
            <person name="Zajc J."/>
            <person name="Zalar P."/>
            <person name="Grube M."/>
            <person name="Sun H."/>
            <person name="Han J."/>
            <person name="Sharma A."/>
            <person name="Chiniquy J."/>
            <person name="Ngan C.Y."/>
            <person name="Lipzen A."/>
            <person name="Barry K."/>
            <person name="Grigoriev I.V."/>
            <person name="Gunde-Cimerman N."/>
        </authorList>
    </citation>
    <scope>NUCLEOTIDE SEQUENCE [LARGE SCALE GENOMIC DNA]</scope>
    <source>
        <strain evidence="2 3">EXF-150</strain>
    </source>
</reference>
<evidence type="ECO:0000313" key="2">
    <source>
        <dbReference type="EMBL" id="KEQ86345.1"/>
    </source>
</evidence>
<dbReference type="HOGENOM" id="CLU_801635_0_0_1"/>
<dbReference type="GeneID" id="40747376"/>
<gene>
    <name evidence="2" type="ORF">M438DRAFT_343809</name>
</gene>
<protein>
    <submittedName>
        <fullName evidence="2">Uncharacterized protein</fullName>
    </submittedName>
</protein>
<dbReference type="Proteomes" id="UP000030706">
    <property type="component" value="Unassembled WGS sequence"/>
</dbReference>
<dbReference type="RefSeq" id="XP_029762532.1">
    <property type="nucleotide sequence ID" value="XM_029905070.1"/>
</dbReference>
<dbReference type="AlphaFoldDB" id="A0A074XLE9"/>
<evidence type="ECO:0000313" key="3">
    <source>
        <dbReference type="Proteomes" id="UP000030706"/>
    </source>
</evidence>
<name>A0A074XLE9_AURPU</name>
<feature type="region of interest" description="Disordered" evidence="1">
    <location>
        <begin position="312"/>
        <end position="331"/>
    </location>
</feature>